<keyword evidence="2" id="KW-1185">Reference proteome</keyword>
<evidence type="ECO:0000313" key="2">
    <source>
        <dbReference type="Proteomes" id="UP000091857"/>
    </source>
</evidence>
<sequence>MDRCHREQAQSKQEVDLIYRTHRLVGERQLDLIAARIPVRKAEEIERFWIMRHHEAFADKSKTASN</sequence>
<accession>A0ACB7GDM2</accession>
<dbReference type="Proteomes" id="UP000091857">
    <property type="component" value="Chromosome 14"/>
</dbReference>
<comment type="caution">
    <text evidence="1">The sequence shown here is derived from an EMBL/GenBank/DDBJ whole genome shotgun (WGS) entry which is preliminary data.</text>
</comment>
<reference evidence="2" key="1">
    <citation type="journal article" date="2016" name="Nat. Biotechnol.">
        <title>Sequencing wild and cultivated cassava and related species reveals extensive interspecific hybridization and genetic diversity.</title>
        <authorList>
            <person name="Bredeson J.V."/>
            <person name="Lyons J.B."/>
            <person name="Prochnik S.E."/>
            <person name="Wu G.A."/>
            <person name="Ha C.M."/>
            <person name="Edsinger-Gonzales E."/>
            <person name="Grimwood J."/>
            <person name="Schmutz J."/>
            <person name="Rabbi I.Y."/>
            <person name="Egesi C."/>
            <person name="Nauluvula P."/>
            <person name="Lebot V."/>
            <person name="Ndunguru J."/>
            <person name="Mkamilo G."/>
            <person name="Bart R.S."/>
            <person name="Setter T.L."/>
            <person name="Gleadow R.M."/>
            <person name="Kulakow P."/>
            <person name="Ferguson M.E."/>
            <person name="Rounsley S."/>
            <person name="Rokhsar D.S."/>
        </authorList>
    </citation>
    <scope>NUCLEOTIDE SEQUENCE [LARGE SCALE GENOMIC DNA]</scope>
    <source>
        <strain evidence="2">cv. AM560-2</strain>
    </source>
</reference>
<dbReference type="EMBL" id="CM004400">
    <property type="protein sequence ID" value="KAG8638347.1"/>
    <property type="molecule type" value="Genomic_DNA"/>
</dbReference>
<proteinExistence type="predicted"/>
<protein>
    <submittedName>
        <fullName evidence="1">Uncharacterized protein</fullName>
    </submittedName>
</protein>
<gene>
    <name evidence="1" type="ORF">MANES_14G018401v8</name>
</gene>
<name>A0ACB7GDM2_MANES</name>
<evidence type="ECO:0000313" key="1">
    <source>
        <dbReference type="EMBL" id="KAG8638347.1"/>
    </source>
</evidence>
<organism evidence="1 2">
    <name type="scientific">Manihot esculenta</name>
    <name type="common">Cassava</name>
    <name type="synonym">Jatropha manihot</name>
    <dbReference type="NCBI Taxonomy" id="3983"/>
    <lineage>
        <taxon>Eukaryota</taxon>
        <taxon>Viridiplantae</taxon>
        <taxon>Streptophyta</taxon>
        <taxon>Embryophyta</taxon>
        <taxon>Tracheophyta</taxon>
        <taxon>Spermatophyta</taxon>
        <taxon>Magnoliopsida</taxon>
        <taxon>eudicotyledons</taxon>
        <taxon>Gunneridae</taxon>
        <taxon>Pentapetalae</taxon>
        <taxon>rosids</taxon>
        <taxon>fabids</taxon>
        <taxon>Malpighiales</taxon>
        <taxon>Euphorbiaceae</taxon>
        <taxon>Crotonoideae</taxon>
        <taxon>Manihoteae</taxon>
        <taxon>Manihot</taxon>
    </lineage>
</organism>